<gene>
    <name evidence="3" type="ORF">KIH39_21695</name>
</gene>
<accession>A0A8E6B519</accession>
<evidence type="ECO:0008006" key="5">
    <source>
        <dbReference type="Google" id="ProtNLM"/>
    </source>
</evidence>
<evidence type="ECO:0000313" key="4">
    <source>
        <dbReference type="Proteomes" id="UP000676194"/>
    </source>
</evidence>
<keyword evidence="1" id="KW-0472">Membrane</keyword>
<name>A0A8E6B519_9BACT</name>
<evidence type="ECO:0000256" key="2">
    <source>
        <dbReference type="SAM" id="SignalP"/>
    </source>
</evidence>
<reference evidence="3" key="1">
    <citation type="submission" date="2021-05" db="EMBL/GenBank/DDBJ databases">
        <title>Complete genome sequence of the cellulolytic planctomycete Telmatocola sphagniphila SP2T and characterization of the first cellulase from planctomycetes.</title>
        <authorList>
            <person name="Rakitin A.L."/>
            <person name="Beletsky A.V."/>
            <person name="Naumoff D.G."/>
            <person name="Kulichevskaya I.S."/>
            <person name="Mardanov A.V."/>
            <person name="Ravin N.V."/>
            <person name="Dedysh S.N."/>
        </authorList>
    </citation>
    <scope>NUCLEOTIDE SEQUENCE</scope>
    <source>
        <strain evidence="3">SP2T</strain>
    </source>
</reference>
<sequence length="341" mass="38632">MQRFLHSIVKTACVTFIFVLVTVNCAAAQYQSTTSEELASKGITFDKEAAANFKITLKKQAYLTDTATRRLDELNALYLTYKVEGDKNTYTVYRSPDYILALNDKSVIAMSKRGAFRLSRPAIDKPYRLEIAITVSELAANPGVWQEFIRSSGLRAKGIFPHGDSDSPFLQIDSILGRAVSTIQKIEPDTNGRLWLDYIYTPVLKGKGILSETGRLLIDPKNYNVVLENLRTLSEKDLPKAVTTIHEKLSYQAPSSEIPFALVNEWNFTETADGNKPILHHLKFTDYKIEKLDRERLRLSFYNLPNELVEDATSYQFIWLIALVLALISSAVFLILFFRKA</sequence>
<keyword evidence="1" id="KW-0812">Transmembrane</keyword>
<feature type="chain" id="PRO_5034385224" description="DUF2330 domain-containing protein" evidence="2">
    <location>
        <begin position="27"/>
        <end position="341"/>
    </location>
</feature>
<dbReference type="Proteomes" id="UP000676194">
    <property type="component" value="Chromosome"/>
</dbReference>
<dbReference type="RefSeq" id="WP_213495315.1">
    <property type="nucleotide sequence ID" value="NZ_CP074694.1"/>
</dbReference>
<keyword evidence="4" id="KW-1185">Reference proteome</keyword>
<keyword evidence="2" id="KW-0732">Signal</keyword>
<dbReference type="KEGG" id="tsph:KIH39_21695"/>
<keyword evidence="1" id="KW-1133">Transmembrane helix</keyword>
<evidence type="ECO:0000256" key="1">
    <source>
        <dbReference type="SAM" id="Phobius"/>
    </source>
</evidence>
<feature type="transmembrane region" description="Helical" evidence="1">
    <location>
        <begin position="317"/>
        <end position="338"/>
    </location>
</feature>
<dbReference type="AlphaFoldDB" id="A0A8E6B519"/>
<protein>
    <recommendedName>
        <fullName evidence="5">DUF2330 domain-containing protein</fullName>
    </recommendedName>
</protein>
<proteinExistence type="predicted"/>
<dbReference type="EMBL" id="CP074694">
    <property type="protein sequence ID" value="QVL31434.1"/>
    <property type="molecule type" value="Genomic_DNA"/>
</dbReference>
<organism evidence="3 4">
    <name type="scientific">Telmatocola sphagniphila</name>
    <dbReference type="NCBI Taxonomy" id="1123043"/>
    <lineage>
        <taxon>Bacteria</taxon>
        <taxon>Pseudomonadati</taxon>
        <taxon>Planctomycetota</taxon>
        <taxon>Planctomycetia</taxon>
        <taxon>Gemmatales</taxon>
        <taxon>Gemmataceae</taxon>
    </lineage>
</organism>
<feature type="signal peptide" evidence="2">
    <location>
        <begin position="1"/>
        <end position="26"/>
    </location>
</feature>
<evidence type="ECO:0000313" key="3">
    <source>
        <dbReference type="EMBL" id="QVL31434.1"/>
    </source>
</evidence>